<dbReference type="PANTHER" id="PTHR12461">
    <property type="entry name" value="HYPOXIA-INDUCIBLE FACTOR 1 ALPHA INHIBITOR-RELATED"/>
    <property type="match status" value="1"/>
</dbReference>
<dbReference type="Pfam" id="PF13621">
    <property type="entry name" value="Cupin_8"/>
    <property type="match status" value="1"/>
</dbReference>
<evidence type="ECO:0000259" key="4">
    <source>
        <dbReference type="PROSITE" id="PS51184"/>
    </source>
</evidence>
<evidence type="ECO:0000256" key="1">
    <source>
        <dbReference type="ARBA" id="ARBA00004496"/>
    </source>
</evidence>
<dbReference type="InterPro" id="IPR041667">
    <property type="entry name" value="Cupin_8"/>
</dbReference>
<dbReference type="SUPFAM" id="SSF51197">
    <property type="entry name" value="Clavaminate synthase-like"/>
    <property type="match status" value="1"/>
</dbReference>
<dbReference type="PROSITE" id="PS51184">
    <property type="entry name" value="JMJC"/>
    <property type="match status" value="1"/>
</dbReference>
<comment type="caution">
    <text evidence="5">The sequence shown here is derived from an EMBL/GenBank/DDBJ whole genome shotgun (WGS) entry which is preliminary data.</text>
</comment>
<evidence type="ECO:0000256" key="2">
    <source>
        <dbReference type="ARBA" id="ARBA00022490"/>
    </source>
</evidence>
<dbReference type="SMART" id="SM00558">
    <property type="entry name" value="JmjC"/>
    <property type="match status" value="1"/>
</dbReference>
<evidence type="ECO:0000313" key="6">
    <source>
        <dbReference type="Proteomes" id="UP000801492"/>
    </source>
</evidence>
<dbReference type="PANTHER" id="PTHR12461:SF43">
    <property type="entry name" value="HSPB1-ASSOCIATED PROTEIN 1"/>
    <property type="match status" value="1"/>
</dbReference>
<comment type="function">
    <text evidence="3">May play a role in cellular stress response.</text>
</comment>
<dbReference type="AlphaFoldDB" id="A0A8K0D5S6"/>
<feature type="domain" description="JmjC" evidence="4">
    <location>
        <begin position="82"/>
        <end position="244"/>
    </location>
</feature>
<gene>
    <name evidence="5" type="ORF">ILUMI_09044</name>
</gene>
<name>A0A8K0D5S6_IGNLU</name>
<keyword evidence="6" id="KW-1185">Reference proteome</keyword>
<proteinExistence type="predicted"/>
<sequence>MCTTSNLKDIIISTTEPLIIKNALRWELLKWDLDKWVAVLNNEELIFRRGKNGFTKNPQFENTTDTIRLSFTEFLNYQKSNPSEWLYFDYKYLKEWLLNISELQKNIDWSNFGFPELNFEDSTIWIGSEGAHTPCHMDTYGCNLIAQIYGKKQWLLFPPQEDLQPTRIPYEESSIYSKMNFFTPNLEDFKDIKNCHTVILNPGDVLILPHRWWHYVENLELAISINTWIKLPIDHEERIGEAIVNLLVSQMIKKLNPELQNKFLNPSSNNGQELFIEENITKSLSIVQTCLDIYKESEQSSKPNLQSAYCKGLLQSLSNIKVLEALSEQDFKTLIEIQTKKFPVKNSELDEDSNQLVKILDTMLHDDVVNLIKQKLLKNYYK</sequence>
<keyword evidence="2" id="KW-0963">Cytoplasm</keyword>
<dbReference type="EMBL" id="VTPC01004454">
    <property type="protein sequence ID" value="KAF2897123.1"/>
    <property type="molecule type" value="Genomic_DNA"/>
</dbReference>
<evidence type="ECO:0000313" key="5">
    <source>
        <dbReference type="EMBL" id="KAF2897123.1"/>
    </source>
</evidence>
<dbReference type="GO" id="GO:0005737">
    <property type="term" value="C:cytoplasm"/>
    <property type="evidence" value="ECO:0007669"/>
    <property type="project" value="UniProtKB-SubCell"/>
</dbReference>
<dbReference type="OrthoDB" id="438164at2759"/>
<dbReference type="Gene3D" id="2.60.120.650">
    <property type="entry name" value="Cupin"/>
    <property type="match status" value="1"/>
</dbReference>
<comment type="subcellular location">
    <subcellularLocation>
        <location evidence="1">Cytoplasm</location>
    </subcellularLocation>
</comment>
<dbReference type="Proteomes" id="UP000801492">
    <property type="component" value="Unassembled WGS sequence"/>
</dbReference>
<evidence type="ECO:0000256" key="3">
    <source>
        <dbReference type="ARBA" id="ARBA00037342"/>
    </source>
</evidence>
<organism evidence="5 6">
    <name type="scientific">Ignelater luminosus</name>
    <name type="common">Cucubano</name>
    <name type="synonym">Pyrophorus luminosus</name>
    <dbReference type="NCBI Taxonomy" id="2038154"/>
    <lineage>
        <taxon>Eukaryota</taxon>
        <taxon>Metazoa</taxon>
        <taxon>Ecdysozoa</taxon>
        <taxon>Arthropoda</taxon>
        <taxon>Hexapoda</taxon>
        <taxon>Insecta</taxon>
        <taxon>Pterygota</taxon>
        <taxon>Neoptera</taxon>
        <taxon>Endopterygota</taxon>
        <taxon>Coleoptera</taxon>
        <taxon>Polyphaga</taxon>
        <taxon>Elateriformia</taxon>
        <taxon>Elateroidea</taxon>
        <taxon>Elateridae</taxon>
        <taxon>Agrypninae</taxon>
        <taxon>Pyrophorini</taxon>
        <taxon>Ignelater</taxon>
    </lineage>
</organism>
<protein>
    <recommendedName>
        <fullName evidence="4">JmjC domain-containing protein</fullName>
    </recommendedName>
</protein>
<reference evidence="5" key="1">
    <citation type="submission" date="2019-08" db="EMBL/GenBank/DDBJ databases">
        <title>The genome of the North American firefly Photinus pyralis.</title>
        <authorList>
            <consortium name="Photinus pyralis genome working group"/>
            <person name="Fallon T.R."/>
            <person name="Sander Lower S.E."/>
            <person name="Weng J.-K."/>
        </authorList>
    </citation>
    <scope>NUCLEOTIDE SEQUENCE</scope>
    <source>
        <strain evidence="5">TRF0915ILg1</strain>
        <tissue evidence="5">Whole body</tissue>
    </source>
</reference>
<dbReference type="InterPro" id="IPR003347">
    <property type="entry name" value="JmjC_dom"/>
</dbReference>
<accession>A0A8K0D5S6</accession>